<dbReference type="GO" id="GO:0046872">
    <property type="term" value="F:metal ion binding"/>
    <property type="evidence" value="ECO:0007669"/>
    <property type="project" value="UniProtKB-KW"/>
</dbReference>
<dbReference type="Proteomes" id="UP001283361">
    <property type="component" value="Unassembled WGS sequence"/>
</dbReference>
<proteinExistence type="predicted"/>
<name>A0AAE1E3P4_9GAST</name>
<evidence type="ECO:0000256" key="1">
    <source>
        <dbReference type="ARBA" id="ARBA00001968"/>
    </source>
</evidence>
<dbReference type="Pfam" id="PF13359">
    <property type="entry name" value="DDE_Tnp_4"/>
    <property type="match status" value="1"/>
</dbReference>
<evidence type="ECO:0000313" key="5">
    <source>
        <dbReference type="EMBL" id="KAK3791683.1"/>
    </source>
</evidence>
<comment type="cofactor">
    <cofactor evidence="1">
        <name>a divalent metal cation</name>
        <dbReference type="ChEBI" id="CHEBI:60240"/>
    </cofactor>
</comment>
<comment type="caution">
    <text evidence="5">The sequence shown here is derived from an EMBL/GenBank/DDBJ whole genome shotgun (WGS) entry which is preliminary data.</text>
</comment>
<gene>
    <name evidence="5" type="ORF">RRG08_047055</name>
</gene>
<organism evidence="5 6">
    <name type="scientific">Elysia crispata</name>
    <name type="common">lettuce slug</name>
    <dbReference type="NCBI Taxonomy" id="231223"/>
    <lineage>
        <taxon>Eukaryota</taxon>
        <taxon>Metazoa</taxon>
        <taxon>Spiralia</taxon>
        <taxon>Lophotrochozoa</taxon>
        <taxon>Mollusca</taxon>
        <taxon>Gastropoda</taxon>
        <taxon>Heterobranchia</taxon>
        <taxon>Euthyneura</taxon>
        <taxon>Panpulmonata</taxon>
        <taxon>Sacoglossa</taxon>
        <taxon>Placobranchoidea</taxon>
        <taxon>Plakobranchidae</taxon>
        <taxon>Elysia</taxon>
    </lineage>
</organism>
<accession>A0AAE1E3P4</accession>
<dbReference type="InterPro" id="IPR029526">
    <property type="entry name" value="PGBD"/>
</dbReference>
<protein>
    <recommendedName>
        <fullName evidence="7">DDE Tnp4 domain-containing protein</fullName>
    </recommendedName>
</protein>
<dbReference type="InterPro" id="IPR027806">
    <property type="entry name" value="HARBI1_dom"/>
</dbReference>
<keyword evidence="6" id="KW-1185">Reference proteome</keyword>
<evidence type="ECO:0000313" key="6">
    <source>
        <dbReference type="Proteomes" id="UP001283361"/>
    </source>
</evidence>
<sequence length="336" mass="37784">MLAVGTAMANRKHYPKQQKKKQMCERGALKYLCCSDITALVWNDQRPINFLSNFHDPYERKPSFTNYIDSLYAALVGKYRSANVHKARHIDCDRLQNVGLHHPVFSADVTNGHICIVYNQKHQRYKKANPGVAYQDIPVPRSKSCLHACGTILFIKRGIPASLKNVNYFKKSGKPRVGPQQFRLLKDLAAPSKPAEKSFQELCKLLKDHHAPSPPKFLSGAKFDARTRQPAVTDASGKFVIVDVGSCGGNSDGVFFFSLSLGKQLLENKLHLPNETVIPGTSITTPYVFVADDAFPLRNNIIKPFPHRQLTREKEIFNYRLSRARNSDLSFLALSS</sequence>
<evidence type="ECO:0000259" key="4">
    <source>
        <dbReference type="Pfam" id="PF13843"/>
    </source>
</evidence>
<dbReference type="Pfam" id="PF13843">
    <property type="entry name" value="DDE_Tnp_1_7"/>
    <property type="match status" value="1"/>
</dbReference>
<evidence type="ECO:0008006" key="7">
    <source>
        <dbReference type="Google" id="ProtNLM"/>
    </source>
</evidence>
<evidence type="ECO:0000256" key="2">
    <source>
        <dbReference type="ARBA" id="ARBA00022723"/>
    </source>
</evidence>
<feature type="domain" description="DDE Tnp4" evidence="3">
    <location>
        <begin position="231"/>
        <end position="326"/>
    </location>
</feature>
<evidence type="ECO:0000259" key="3">
    <source>
        <dbReference type="Pfam" id="PF13359"/>
    </source>
</evidence>
<feature type="domain" description="PiggyBac transposable element-derived protein" evidence="4">
    <location>
        <begin position="2"/>
        <end position="57"/>
    </location>
</feature>
<dbReference type="AlphaFoldDB" id="A0AAE1E3P4"/>
<dbReference type="EMBL" id="JAWDGP010001454">
    <property type="protein sequence ID" value="KAK3791683.1"/>
    <property type="molecule type" value="Genomic_DNA"/>
</dbReference>
<reference evidence="5" key="1">
    <citation type="journal article" date="2023" name="G3 (Bethesda)">
        <title>A reference genome for the long-term kleptoplast-retaining sea slug Elysia crispata morphotype clarki.</title>
        <authorList>
            <person name="Eastman K.E."/>
            <person name="Pendleton A.L."/>
            <person name="Shaikh M.A."/>
            <person name="Suttiyut T."/>
            <person name="Ogas R."/>
            <person name="Tomko P."/>
            <person name="Gavelis G."/>
            <person name="Widhalm J.R."/>
            <person name="Wisecaver J.H."/>
        </authorList>
    </citation>
    <scope>NUCLEOTIDE SEQUENCE</scope>
    <source>
        <strain evidence="5">ECLA1</strain>
    </source>
</reference>
<keyword evidence="2" id="KW-0479">Metal-binding</keyword>